<sequence length="235" mass="27524">MYRLYKTECEGNNVDKTHIAKEWLYADIFNKEFNLSFKIPDNDTYDACDSFLIKLREAHNTFEKEALQHEYDDHLQETSRRYNLKKEDKQKTIKEKRKKIMICIDLQKCLPTLVLANPVDACHSLIEGKKKRTAGFMIMTSWDWQQIGRICCISNPFQIINMETKKTDDFGNNFGISEIVHLKEEAENYGALYYKTSFDQKDITSINLIRSGRRDTFPEEIPNLRSGANAISTRK</sequence>
<proteinExistence type="predicted"/>
<dbReference type="AlphaFoldDB" id="A0A8K0FY67"/>
<comment type="caution">
    <text evidence="1">The sequence shown here is derived from an EMBL/GenBank/DDBJ whole genome shotgun (WGS) entry which is preliminary data.</text>
</comment>
<keyword evidence="2" id="KW-1185">Reference proteome</keyword>
<reference evidence="1" key="1">
    <citation type="submission" date="2019-08" db="EMBL/GenBank/DDBJ databases">
        <title>The genome of the North American firefly Photinus pyralis.</title>
        <authorList>
            <consortium name="Photinus pyralis genome working group"/>
            <person name="Fallon T.R."/>
            <person name="Sander Lower S.E."/>
            <person name="Weng J.-K."/>
        </authorList>
    </citation>
    <scope>NUCLEOTIDE SEQUENCE</scope>
    <source>
        <strain evidence="1">TRF0915ILg1</strain>
        <tissue evidence="1">Whole body</tissue>
    </source>
</reference>
<name>A0A8K0FY67_IGNLU</name>
<protein>
    <submittedName>
        <fullName evidence="1">Uncharacterized protein</fullName>
    </submittedName>
</protein>
<dbReference type="EMBL" id="VTPC01090857">
    <property type="protein sequence ID" value="KAF2881097.1"/>
    <property type="molecule type" value="Genomic_DNA"/>
</dbReference>
<evidence type="ECO:0000313" key="2">
    <source>
        <dbReference type="Proteomes" id="UP000801492"/>
    </source>
</evidence>
<dbReference type="OrthoDB" id="8045193at2759"/>
<dbReference type="Proteomes" id="UP000801492">
    <property type="component" value="Unassembled WGS sequence"/>
</dbReference>
<organism evidence="1 2">
    <name type="scientific">Ignelater luminosus</name>
    <name type="common">Cucubano</name>
    <name type="synonym">Pyrophorus luminosus</name>
    <dbReference type="NCBI Taxonomy" id="2038154"/>
    <lineage>
        <taxon>Eukaryota</taxon>
        <taxon>Metazoa</taxon>
        <taxon>Ecdysozoa</taxon>
        <taxon>Arthropoda</taxon>
        <taxon>Hexapoda</taxon>
        <taxon>Insecta</taxon>
        <taxon>Pterygota</taxon>
        <taxon>Neoptera</taxon>
        <taxon>Endopterygota</taxon>
        <taxon>Coleoptera</taxon>
        <taxon>Polyphaga</taxon>
        <taxon>Elateriformia</taxon>
        <taxon>Elateroidea</taxon>
        <taxon>Elateridae</taxon>
        <taxon>Agrypninae</taxon>
        <taxon>Pyrophorini</taxon>
        <taxon>Ignelater</taxon>
    </lineage>
</organism>
<accession>A0A8K0FY67</accession>
<gene>
    <name evidence="1" type="ORF">ILUMI_25079</name>
</gene>
<evidence type="ECO:0000313" key="1">
    <source>
        <dbReference type="EMBL" id="KAF2881097.1"/>
    </source>
</evidence>